<dbReference type="EC" id="2.7.13.3" evidence="2"/>
<evidence type="ECO:0000256" key="5">
    <source>
        <dbReference type="ARBA" id="ARBA00022741"/>
    </source>
</evidence>
<dbReference type="InterPro" id="IPR011712">
    <property type="entry name" value="Sig_transdc_His_kin_sub3_dim/P"/>
</dbReference>
<name>A0ABP6N9I0_9ACTN</name>
<evidence type="ECO:0000256" key="3">
    <source>
        <dbReference type="ARBA" id="ARBA00022553"/>
    </source>
</evidence>
<comment type="catalytic activity">
    <reaction evidence="1">
        <text>ATP + protein L-histidine = ADP + protein N-phospho-L-histidine.</text>
        <dbReference type="EC" id="2.7.13.3"/>
    </reaction>
</comment>
<keyword evidence="4" id="KW-0808">Transferase</keyword>
<keyword evidence="8" id="KW-0902">Two-component regulatory system</keyword>
<accession>A0ABP6N9I0</accession>
<proteinExistence type="predicted"/>
<evidence type="ECO:0000313" key="13">
    <source>
        <dbReference type="Proteomes" id="UP001500320"/>
    </source>
</evidence>
<evidence type="ECO:0000313" key="12">
    <source>
        <dbReference type="EMBL" id="GAA3140306.1"/>
    </source>
</evidence>
<dbReference type="PANTHER" id="PTHR24421">
    <property type="entry name" value="NITRATE/NITRITE SENSOR PROTEIN NARX-RELATED"/>
    <property type="match status" value="1"/>
</dbReference>
<evidence type="ECO:0000256" key="7">
    <source>
        <dbReference type="ARBA" id="ARBA00022840"/>
    </source>
</evidence>
<evidence type="ECO:0000259" key="10">
    <source>
        <dbReference type="Pfam" id="PF02518"/>
    </source>
</evidence>
<keyword evidence="13" id="KW-1185">Reference proteome</keyword>
<feature type="region of interest" description="Disordered" evidence="9">
    <location>
        <begin position="395"/>
        <end position="445"/>
    </location>
</feature>
<evidence type="ECO:0000256" key="1">
    <source>
        <dbReference type="ARBA" id="ARBA00000085"/>
    </source>
</evidence>
<evidence type="ECO:0000256" key="6">
    <source>
        <dbReference type="ARBA" id="ARBA00022777"/>
    </source>
</evidence>
<protein>
    <recommendedName>
        <fullName evidence="2">histidine kinase</fullName>
        <ecNumber evidence="2">2.7.13.3</ecNumber>
    </recommendedName>
</protein>
<feature type="domain" description="Signal transduction histidine kinase subgroup 3 dimerisation and phosphoacceptor" evidence="11">
    <location>
        <begin position="188"/>
        <end position="253"/>
    </location>
</feature>
<gene>
    <name evidence="12" type="ORF">GCM10010466_34240</name>
</gene>
<evidence type="ECO:0000256" key="8">
    <source>
        <dbReference type="ARBA" id="ARBA00023012"/>
    </source>
</evidence>
<reference evidence="13" key="1">
    <citation type="journal article" date="2019" name="Int. J. Syst. Evol. Microbiol.">
        <title>The Global Catalogue of Microorganisms (GCM) 10K type strain sequencing project: providing services to taxonomists for standard genome sequencing and annotation.</title>
        <authorList>
            <consortium name="The Broad Institute Genomics Platform"/>
            <consortium name="The Broad Institute Genome Sequencing Center for Infectious Disease"/>
            <person name="Wu L."/>
            <person name="Ma J."/>
        </authorList>
    </citation>
    <scope>NUCLEOTIDE SEQUENCE [LARGE SCALE GENOMIC DNA]</scope>
    <source>
        <strain evidence="13">JCM 9373</strain>
    </source>
</reference>
<feature type="domain" description="Histidine kinase/HSP90-like ATPase" evidence="10">
    <location>
        <begin position="302"/>
        <end position="392"/>
    </location>
</feature>
<dbReference type="Gene3D" id="3.30.565.10">
    <property type="entry name" value="Histidine kinase-like ATPase, C-terminal domain"/>
    <property type="match status" value="1"/>
</dbReference>
<dbReference type="RefSeq" id="WP_344860579.1">
    <property type="nucleotide sequence ID" value="NZ_BAAAUT010000025.1"/>
</dbReference>
<dbReference type="CDD" id="cd16917">
    <property type="entry name" value="HATPase_UhpB-NarQ-NarX-like"/>
    <property type="match status" value="1"/>
</dbReference>
<dbReference type="InterPro" id="IPR003594">
    <property type="entry name" value="HATPase_dom"/>
</dbReference>
<comment type="caution">
    <text evidence="12">The sequence shown here is derived from an EMBL/GenBank/DDBJ whole genome shotgun (WGS) entry which is preliminary data.</text>
</comment>
<keyword evidence="7" id="KW-0067">ATP-binding</keyword>
<sequence length="445" mass="45568">MAEAADMDAPGPRDAVTDRLRARLTGPGAVDAALVLGCLVLTGFAVRAHWSALPPPVIAAAGAAGGLAQIWRRRRWWPATAAGAAAYALSGNPGPLLVGLYSGASYAPRRQAGALALTGWAGFAGWSWIDEGRLTAEGAVSAAVAAAVVTAAGLHAATRRALTEALHRRAESAEAERRLRDEQARSAERTRIAREMHDVLAHKVSLIALHAGALELAASGSSARVEEGAALIRVTAREALRELRYVLGVLREEPGVPDPGAPPDGGAPFADPASLVREAEQAGQRVELRDRAGPLPPAAARVVHRIVREGLTNARKHAPGAPVTVSVEPGEDGGVTVTVDNAPAGGAPADLPGSGSGLVGLAERVRLVGGTLRSGPRGSGAGGGWRLRARIPRLDHGDQGEPRFGHGDQGEPRFGHGDRGGSRPGHGERGGAPAATGEVPAEHAP</sequence>
<dbReference type="Proteomes" id="UP001500320">
    <property type="component" value="Unassembled WGS sequence"/>
</dbReference>
<keyword evidence="3" id="KW-0597">Phosphoprotein</keyword>
<evidence type="ECO:0000256" key="2">
    <source>
        <dbReference type="ARBA" id="ARBA00012438"/>
    </source>
</evidence>
<dbReference type="Gene3D" id="1.20.5.1930">
    <property type="match status" value="1"/>
</dbReference>
<dbReference type="SUPFAM" id="SSF55874">
    <property type="entry name" value="ATPase domain of HSP90 chaperone/DNA topoisomerase II/histidine kinase"/>
    <property type="match status" value="1"/>
</dbReference>
<dbReference type="InterPro" id="IPR050482">
    <property type="entry name" value="Sensor_HK_TwoCompSys"/>
</dbReference>
<dbReference type="EMBL" id="BAAAUT010000025">
    <property type="protein sequence ID" value="GAA3140306.1"/>
    <property type="molecule type" value="Genomic_DNA"/>
</dbReference>
<keyword evidence="5" id="KW-0547">Nucleotide-binding</keyword>
<dbReference type="Pfam" id="PF02518">
    <property type="entry name" value="HATPase_c"/>
    <property type="match status" value="1"/>
</dbReference>
<dbReference type="InterPro" id="IPR036890">
    <property type="entry name" value="HATPase_C_sf"/>
</dbReference>
<organism evidence="12 13">
    <name type="scientific">Planomonospora alba</name>
    <dbReference type="NCBI Taxonomy" id="161354"/>
    <lineage>
        <taxon>Bacteria</taxon>
        <taxon>Bacillati</taxon>
        <taxon>Actinomycetota</taxon>
        <taxon>Actinomycetes</taxon>
        <taxon>Streptosporangiales</taxon>
        <taxon>Streptosporangiaceae</taxon>
        <taxon>Planomonospora</taxon>
    </lineage>
</organism>
<feature type="compositionally biased region" description="Basic and acidic residues" evidence="9">
    <location>
        <begin position="395"/>
        <end position="429"/>
    </location>
</feature>
<keyword evidence="6" id="KW-0418">Kinase</keyword>
<evidence type="ECO:0000259" key="11">
    <source>
        <dbReference type="Pfam" id="PF07730"/>
    </source>
</evidence>
<dbReference type="Pfam" id="PF07730">
    <property type="entry name" value="HisKA_3"/>
    <property type="match status" value="1"/>
</dbReference>
<evidence type="ECO:0000256" key="9">
    <source>
        <dbReference type="SAM" id="MobiDB-lite"/>
    </source>
</evidence>
<evidence type="ECO:0000256" key="4">
    <source>
        <dbReference type="ARBA" id="ARBA00022679"/>
    </source>
</evidence>
<dbReference type="PANTHER" id="PTHR24421:SF10">
    <property type="entry name" value="NITRATE_NITRITE SENSOR PROTEIN NARQ"/>
    <property type="match status" value="1"/>
</dbReference>